<keyword evidence="12 18" id="KW-0067">ATP-binding</keyword>
<dbReference type="SMART" id="SM00220">
    <property type="entry name" value="S_TKc"/>
    <property type="match status" value="1"/>
</dbReference>
<evidence type="ECO:0000256" key="2">
    <source>
        <dbReference type="ARBA" id="ARBA00012513"/>
    </source>
</evidence>
<dbReference type="eggNOG" id="ENOG502QQCZ">
    <property type="taxonomic scope" value="Eukaryota"/>
</dbReference>
<keyword evidence="13 19" id="KW-1133">Transmembrane helix</keyword>
<dbReference type="PROSITE" id="PS51450">
    <property type="entry name" value="LRR"/>
    <property type="match status" value="1"/>
</dbReference>
<comment type="catalytic activity">
    <reaction evidence="17">
        <text>L-seryl-[protein] + ATP = O-phospho-L-seryl-[protein] + ADP + H(+)</text>
        <dbReference type="Rhea" id="RHEA:17989"/>
        <dbReference type="Rhea" id="RHEA-COMP:9863"/>
        <dbReference type="Rhea" id="RHEA-COMP:11604"/>
        <dbReference type="ChEBI" id="CHEBI:15378"/>
        <dbReference type="ChEBI" id="CHEBI:29999"/>
        <dbReference type="ChEBI" id="CHEBI:30616"/>
        <dbReference type="ChEBI" id="CHEBI:83421"/>
        <dbReference type="ChEBI" id="CHEBI:456216"/>
        <dbReference type="EC" id="2.7.11.1"/>
    </reaction>
</comment>
<accession>B9RQ89</accession>
<dbReference type="InterPro" id="IPR000719">
    <property type="entry name" value="Prot_kinase_dom"/>
</dbReference>
<evidence type="ECO:0000256" key="17">
    <source>
        <dbReference type="ARBA" id="ARBA00048679"/>
    </source>
</evidence>
<evidence type="ECO:0000256" key="4">
    <source>
        <dbReference type="ARBA" id="ARBA00022553"/>
    </source>
</evidence>
<dbReference type="PANTHER" id="PTHR45631:SF202">
    <property type="entry name" value="SENESCENCE-INDUCED RECEPTOR-LIKE SERINE_THREONINE-PROTEIN KINASE"/>
    <property type="match status" value="1"/>
</dbReference>
<dbReference type="InterPro" id="IPR011009">
    <property type="entry name" value="Kinase-like_dom_sf"/>
</dbReference>
<dbReference type="Pfam" id="PF07714">
    <property type="entry name" value="PK_Tyr_Ser-Thr"/>
    <property type="match status" value="1"/>
</dbReference>
<evidence type="ECO:0000256" key="1">
    <source>
        <dbReference type="ARBA" id="ARBA00004167"/>
    </source>
</evidence>
<feature type="domain" description="Protein kinase" evidence="21">
    <location>
        <begin position="599"/>
        <end position="871"/>
    </location>
</feature>
<dbReference type="GO" id="GO:0005524">
    <property type="term" value="F:ATP binding"/>
    <property type="evidence" value="ECO:0007669"/>
    <property type="project" value="UniProtKB-UniRule"/>
</dbReference>
<organism evidence="22 23">
    <name type="scientific">Ricinus communis</name>
    <name type="common">Castor bean</name>
    <dbReference type="NCBI Taxonomy" id="3988"/>
    <lineage>
        <taxon>Eukaryota</taxon>
        <taxon>Viridiplantae</taxon>
        <taxon>Streptophyta</taxon>
        <taxon>Embryophyta</taxon>
        <taxon>Tracheophyta</taxon>
        <taxon>Spermatophyta</taxon>
        <taxon>Magnoliopsida</taxon>
        <taxon>eudicotyledons</taxon>
        <taxon>Gunneridae</taxon>
        <taxon>Pentapetalae</taxon>
        <taxon>rosids</taxon>
        <taxon>fabids</taxon>
        <taxon>Malpighiales</taxon>
        <taxon>Euphorbiaceae</taxon>
        <taxon>Acalyphoideae</taxon>
        <taxon>Acalypheae</taxon>
        <taxon>Ricinus</taxon>
    </lineage>
</organism>
<evidence type="ECO:0000313" key="23">
    <source>
        <dbReference type="Proteomes" id="UP000008311"/>
    </source>
</evidence>
<evidence type="ECO:0000313" key="22">
    <source>
        <dbReference type="EMBL" id="EEF46328.1"/>
    </source>
</evidence>
<dbReference type="InterPro" id="IPR032675">
    <property type="entry name" value="LRR_dom_sf"/>
</dbReference>
<dbReference type="InterPro" id="IPR017441">
    <property type="entry name" value="Protein_kinase_ATP_BS"/>
</dbReference>
<dbReference type="CDD" id="cd14066">
    <property type="entry name" value="STKc_IRAK"/>
    <property type="match status" value="1"/>
</dbReference>
<evidence type="ECO:0000256" key="14">
    <source>
        <dbReference type="ARBA" id="ARBA00023136"/>
    </source>
</evidence>
<dbReference type="Gene3D" id="3.80.10.10">
    <property type="entry name" value="Ribonuclease Inhibitor"/>
    <property type="match status" value="1"/>
</dbReference>
<gene>
    <name evidence="22" type="ORF">RCOM_1486470</name>
</gene>
<feature type="binding site" evidence="18">
    <location>
        <position position="626"/>
    </location>
    <ligand>
        <name>ATP</name>
        <dbReference type="ChEBI" id="CHEBI:30616"/>
    </ligand>
</feature>
<evidence type="ECO:0000256" key="20">
    <source>
        <dbReference type="SAM" id="SignalP"/>
    </source>
</evidence>
<keyword evidence="23" id="KW-1185">Reference proteome</keyword>
<evidence type="ECO:0000256" key="12">
    <source>
        <dbReference type="ARBA" id="ARBA00022840"/>
    </source>
</evidence>
<dbReference type="Pfam" id="PF13855">
    <property type="entry name" value="LRR_8"/>
    <property type="match status" value="1"/>
</dbReference>
<keyword evidence="7 19" id="KW-0812">Transmembrane</keyword>
<sequence>MIMVGKFLLIFLSKLAAAGNQRKLNANSIPGMLKYYPFPLLSIIALLAVVQAQAQSGFISIDCGISENATYTDSTTSIDYVSDAAFIDTGKSKSIAAEYTRYNINQQLQNVRSFAEGVRNCYKIGLKKGAKYLIRAEFLYGNYDGQNKAPIFDLYLGSSKWETVDTINSTMIITKEIIHLINTSYIDVCLVNTGSGTPFMSKLELRPIRISAYSTSLGSLARFSRSDVGSTTNRTLRYADDVYDRIWTPNHFFKWAEISTSETIDALAQNDYRPPSIVMRTAGIPANDNEPMTVSIDFEDTTFRFLVYMHFAEILKLEANESRQFNISLNGEHWFGPLRPDYLYTTTVFSPTVLSGGQYEFSIYKTENSTLPPLLNAIEIYYILDLSQPQSNQEDVDAITNIKSSYGIKRNWQGDPCAPQAYLWEGLNCSYSGNVMPRIISLNLSSSGLTGEIPSSISSLTSLESLDLSNNYLTGSVPDFLSQLPSLNVLILTGNRLSGSVPPSLVEKSEQNLLVLSVGGNANLCLKSSCKNEKKNNVVVPVVASIAGVLIIISALAAILYTRKRRKQQEEDTKTSNIYGPLESKERQFTYSEILNITNNFERVLGKGGFGTVYHGYLDDTQVAVKILSPLSAQGYKEFHAEVKLLLRVHHRNLTSLVGFCNEGTKMGLIYEYMANGDLEHLLSGRNRHVLKWERRLDIAVEAAKGLEYLHNGCKPPIVHRDIKTANILLNDQFQARLADFGLSKSFPVEGGTHVSTVVAGTPGYLDPEYSMTNWLTEKSDVYSFGVVLLKIITGRPVIAVIDERSIHISHWVSSLVANGDIKTVIDPCLGGDFDINSVWKAVEVAMACTSPTSAGRPTMNQVVRELIESLAEETARAEEGHKTKSIVMMTESTPLASSEWYFSEYAHEVEPGTA</sequence>
<evidence type="ECO:0000256" key="10">
    <source>
        <dbReference type="ARBA" id="ARBA00022741"/>
    </source>
</evidence>
<evidence type="ECO:0000259" key="21">
    <source>
        <dbReference type="PROSITE" id="PS50011"/>
    </source>
</evidence>
<keyword evidence="9" id="KW-0677">Repeat</keyword>
<dbReference type="FunCoup" id="B9RQ89">
    <property type="interactions" value="124"/>
</dbReference>
<dbReference type="InterPro" id="IPR024788">
    <property type="entry name" value="Malectin-like_Carb-bd_dom"/>
</dbReference>
<dbReference type="SUPFAM" id="SSF52058">
    <property type="entry name" value="L domain-like"/>
    <property type="match status" value="1"/>
</dbReference>
<dbReference type="FunFam" id="3.30.200.20:FF:000394">
    <property type="entry name" value="Leucine-rich repeat receptor-like protein kinase"/>
    <property type="match status" value="1"/>
</dbReference>
<evidence type="ECO:0000256" key="9">
    <source>
        <dbReference type="ARBA" id="ARBA00022737"/>
    </source>
</evidence>
<protein>
    <recommendedName>
        <fullName evidence="2">non-specific serine/threonine protein kinase</fullName>
        <ecNumber evidence="2">2.7.11.1</ecNumber>
    </recommendedName>
</protein>
<dbReference type="EC" id="2.7.11.1" evidence="2"/>
<dbReference type="PROSITE" id="PS00107">
    <property type="entry name" value="PROTEIN_KINASE_ATP"/>
    <property type="match status" value="1"/>
</dbReference>
<dbReference type="Gene3D" id="1.10.510.10">
    <property type="entry name" value="Transferase(Phosphotransferase) domain 1"/>
    <property type="match status" value="1"/>
</dbReference>
<name>B9RQ89_RICCO</name>
<evidence type="ECO:0000256" key="15">
    <source>
        <dbReference type="ARBA" id="ARBA00023170"/>
    </source>
</evidence>
<keyword evidence="14 19" id="KW-0472">Membrane</keyword>
<reference evidence="23" key="1">
    <citation type="journal article" date="2010" name="Nat. Biotechnol.">
        <title>Draft genome sequence of the oilseed species Ricinus communis.</title>
        <authorList>
            <person name="Chan A.P."/>
            <person name="Crabtree J."/>
            <person name="Zhao Q."/>
            <person name="Lorenzi H."/>
            <person name="Orvis J."/>
            <person name="Puiu D."/>
            <person name="Melake-Berhan A."/>
            <person name="Jones K.M."/>
            <person name="Redman J."/>
            <person name="Chen G."/>
            <person name="Cahoon E.B."/>
            <person name="Gedil M."/>
            <person name="Stanke M."/>
            <person name="Haas B.J."/>
            <person name="Wortman J.R."/>
            <person name="Fraser-Liggett C.M."/>
            <person name="Ravel J."/>
            <person name="Rabinowicz P.D."/>
        </authorList>
    </citation>
    <scope>NUCLEOTIDE SEQUENCE [LARGE SCALE GENOMIC DNA]</scope>
    <source>
        <strain evidence="23">cv. Hale</strain>
    </source>
</reference>
<dbReference type="InParanoid" id="B9RQ89"/>
<dbReference type="Proteomes" id="UP000008311">
    <property type="component" value="Unassembled WGS sequence"/>
</dbReference>
<dbReference type="AlphaFoldDB" id="B9RQ89"/>
<dbReference type="PROSITE" id="PS50011">
    <property type="entry name" value="PROTEIN_KINASE_DOM"/>
    <property type="match status" value="1"/>
</dbReference>
<dbReference type="FunFam" id="1.10.510.10:FF:000146">
    <property type="entry name" value="LRR receptor-like serine/threonine-protein kinase IOS1"/>
    <property type="match status" value="1"/>
</dbReference>
<dbReference type="EMBL" id="EQ973801">
    <property type="protein sequence ID" value="EEF46328.1"/>
    <property type="molecule type" value="Genomic_DNA"/>
</dbReference>
<keyword evidence="6 22" id="KW-0808">Transferase</keyword>
<comment type="subcellular location">
    <subcellularLocation>
        <location evidence="1">Membrane</location>
        <topology evidence="1">Single-pass membrane protein</topology>
    </subcellularLocation>
</comment>
<keyword evidence="8 20" id="KW-0732">Signal</keyword>
<dbReference type="PROSITE" id="PS00108">
    <property type="entry name" value="PROTEIN_KINASE_ST"/>
    <property type="match status" value="1"/>
</dbReference>
<proteinExistence type="predicted"/>
<evidence type="ECO:0000256" key="8">
    <source>
        <dbReference type="ARBA" id="ARBA00022729"/>
    </source>
</evidence>
<feature type="transmembrane region" description="Helical" evidence="19">
    <location>
        <begin position="538"/>
        <end position="561"/>
    </location>
</feature>
<evidence type="ECO:0000256" key="5">
    <source>
        <dbReference type="ARBA" id="ARBA00022614"/>
    </source>
</evidence>
<dbReference type="InterPro" id="IPR008271">
    <property type="entry name" value="Ser/Thr_kinase_AS"/>
</dbReference>
<evidence type="ECO:0000256" key="16">
    <source>
        <dbReference type="ARBA" id="ARBA00047899"/>
    </source>
</evidence>
<feature type="chain" id="PRO_5002891203" description="non-specific serine/threonine protein kinase" evidence="20">
    <location>
        <begin position="19"/>
        <end position="915"/>
    </location>
</feature>
<dbReference type="PANTHER" id="PTHR45631">
    <property type="entry name" value="OS07G0107800 PROTEIN-RELATED"/>
    <property type="match status" value="1"/>
</dbReference>
<keyword evidence="5" id="KW-0433">Leucine-rich repeat</keyword>
<keyword evidence="10 18" id="KW-0547">Nucleotide-binding</keyword>
<comment type="catalytic activity">
    <reaction evidence="16">
        <text>L-threonyl-[protein] + ATP = O-phospho-L-threonyl-[protein] + ADP + H(+)</text>
        <dbReference type="Rhea" id="RHEA:46608"/>
        <dbReference type="Rhea" id="RHEA-COMP:11060"/>
        <dbReference type="Rhea" id="RHEA-COMP:11605"/>
        <dbReference type="ChEBI" id="CHEBI:15378"/>
        <dbReference type="ChEBI" id="CHEBI:30013"/>
        <dbReference type="ChEBI" id="CHEBI:30616"/>
        <dbReference type="ChEBI" id="CHEBI:61977"/>
        <dbReference type="ChEBI" id="CHEBI:456216"/>
        <dbReference type="EC" id="2.7.11.1"/>
    </reaction>
</comment>
<keyword evidence="4" id="KW-0597">Phosphoprotein</keyword>
<dbReference type="SUPFAM" id="SSF56112">
    <property type="entry name" value="Protein kinase-like (PK-like)"/>
    <property type="match status" value="1"/>
</dbReference>
<feature type="signal peptide" evidence="20">
    <location>
        <begin position="1"/>
        <end position="18"/>
    </location>
</feature>
<keyword evidence="15 22" id="KW-0675">Receptor</keyword>
<dbReference type="FunFam" id="3.80.10.10:FF:000129">
    <property type="entry name" value="Leucine-rich repeat receptor-like kinase"/>
    <property type="match status" value="1"/>
</dbReference>
<dbReference type="InterPro" id="IPR001611">
    <property type="entry name" value="Leu-rich_rpt"/>
</dbReference>
<dbReference type="Pfam" id="PF12819">
    <property type="entry name" value="Malectin_like"/>
    <property type="match status" value="1"/>
</dbReference>
<evidence type="ECO:0000256" key="13">
    <source>
        <dbReference type="ARBA" id="ARBA00022989"/>
    </source>
</evidence>
<dbReference type="GO" id="GO:0016020">
    <property type="term" value="C:membrane"/>
    <property type="evidence" value="ECO:0007669"/>
    <property type="project" value="UniProtKB-SubCell"/>
</dbReference>
<evidence type="ECO:0000256" key="7">
    <source>
        <dbReference type="ARBA" id="ARBA00022692"/>
    </source>
</evidence>
<evidence type="ECO:0000256" key="18">
    <source>
        <dbReference type="PROSITE-ProRule" id="PRU10141"/>
    </source>
</evidence>
<dbReference type="Gene3D" id="3.30.200.20">
    <property type="entry name" value="Phosphorylase Kinase, domain 1"/>
    <property type="match status" value="1"/>
</dbReference>
<evidence type="ECO:0000256" key="19">
    <source>
        <dbReference type="SAM" id="Phobius"/>
    </source>
</evidence>
<evidence type="ECO:0000256" key="11">
    <source>
        <dbReference type="ARBA" id="ARBA00022777"/>
    </source>
</evidence>
<keyword evidence="11 22" id="KW-0418">Kinase</keyword>
<dbReference type="GO" id="GO:0004675">
    <property type="term" value="F:transmembrane receptor protein serine/threonine kinase activity"/>
    <property type="evidence" value="ECO:0007669"/>
    <property type="project" value="UniProtKB-EC"/>
</dbReference>
<evidence type="ECO:0000256" key="6">
    <source>
        <dbReference type="ARBA" id="ARBA00022679"/>
    </source>
</evidence>
<evidence type="ECO:0000256" key="3">
    <source>
        <dbReference type="ARBA" id="ARBA00022527"/>
    </source>
</evidence>
<keyword evidence="3" id="KW-0723">Serine/threonine-protein kinase</keyword>
<dbReference type="InterPro" id="IPR001245">
    <property type="entry name" value="Ser-Thr/Tyr_kinase_cat_dom"/>
</dbReference>